<reference evidence="2 3" key="1">
    <citation type="journal article" date="2019" name="Nat. Ecol. Evol.">
        <title>Megaphylogeny resolves global patterns of mushroom evolution.</title>
        <authorList>
            <person name="Varga T."/>
            <person name="Krizsan K."/>
            <person name="Foldi C."/>
            <person name="Dima B."/>
            <person name="Sanchez-Garcia M."/>
            <person name="Sanchez-Ramirez S."/>
            <person name="Szollosi G.J."/>
            <person name="Szarkandi J.G."/>
            <person name="Papp V."/>
            <person name="Albert L."/>
            <person name="Andreopoulos W."/>
            <person name="Angelini C."/>
            <person name="Antonin V."/>
            <person name="Barry K.W."/>
            <person name="Bougher N.L."/>
            <person name="Buchanan P."/>
            <person name="Buyck B."/>
            <person name="Bense V."/>
            <person name="Catcheside P."/>
            <person name="Chovatia M."/>
            <person name="Cooper J."/>
            <person name="Damon W."/>
            <person name="Desjardin D."/>
            <person name="Finy P."/>
            <person name="Geml J."/>
            <person name="Haridas S."/>
            <person name="Hughes K."/>
            <person name="Justo A."/>
            <person name="Karasinski D."/>
            <person name="Kautmanova I."/>
            <person name="Kiss B."/>
            <person name="Kocsube S."/>
            <person name="Kotiranta H."/>
            <person name="LaButti K.M."/>
            <person name="Lechner B.E."/>
            <person name="Liimatainen K."/>
            <person name="Lipzen A."/>
            <person name="Lukacs Z."/>
            <person name="Mihaltcheva S."/>
            <person name="Morgado L.N."/>
            <person name="Niskanen T."/>
            <person name="Noordeloos M.E."/>
            <person name="Ohm R.A."/>
            <person name="Ortiz-Santana B."/>
            <person name="Ovrebo C."/>
            <person name="Racz N."/>
            <person name="Riley R."/>
            <person name="Savchenko A."/>
            <person name="Shiryaev A."/>
            <person name="Soop K."/>
            <person name="Spirin V."/>
            <person name="Szebenyi C."/>
            <person name="Tomsovsky M."/>
            <person name="Tulloss R.E."/>
            <person name="Uehling J."/>
            <person name="Grigoriev I.V."/>
            <person name="Vagvolgyi C."/>
            <person name="Papp T."/>
            <person name="Martin F.M."/>
            <person name="Miettinen O."/>
            <person name="Hibbett D.S."/>
            <person name="Nagy L.G."/>
        </authorList>
    </citation>
    <scope>NUCLEOTIDE SEQUENCE [LARGE SCALE GENOMIC DNA]</scope>
    <source>
        <strain evidence="2 3">FP101781</strain>
    </source>
</reference>
<name>A0A4Y7TQ35_COPMI</name>
<evidence type="ECO:0000313" key="2">
    <source>
        <dbReference type="EMBL" id="TEB36283.1"/>
    </source>
</evidence>
<dbReference type="AlphaFoldDB" id="A0A4Y7TQ35"/>
<evidence type="ECO:0000313" key="3">
    <source>
        <dbReference type="Proteomes" id="UP000298030"/>
    </source>
</evidence>
<dbReference type="EMBL" id="QPFP01000006">
    <property type="protein sequence ID" value="TEB36283.1"/>
    <property type="molecule type" value="Genomic_DNA"/>
</dbReference>
<dbReference type="Proteomes" id="UP000298030">
    <property type="component" value="Unassembled WGS sequence"/>
</dbReference>
<keyword evidence="3" id="KW-1185">Reference proteome</keyword>
<comment type="caution">
    <text evidence="2">The sequence shown here is derived from an EMBL/GenBank/DDBJ whole genome shotgun (WGS) entry which is preliminary data.</text>
</comment>
<keyword evidence="1" id="KW-0175">Coiled coil</keyword>
<organism evidence="2 3">
    <name type="scientific">Coprinellus micaceus</name>
    <name type="common">Glistening ink-cap mushroom</name>
    <name type="synonym">Coprinus micaceus</name>
    <dbReference type="NCBI Taxonomy" id="71717"/>
    <lineage>
        <taxon>Eukaryota</taxon>
        <taxon>Fungi</taxon>
        <taxon>Dikarya</taxon>
        <taxon>Basidiomycota</taxon>
        <taxon>Agaricomycotina</taxon>
        <taxon>Agaricomycetes</taxon>
        <taxon>Agaricomycetidae</taxon>
        <taxon>Agaricales</taxon>
        <taxon>Agaricineae</taxon>
        <taxon>Psathyrellaceae</taxon>
        <taxon>Coprinellus</taxon>
    </lineage>
</organism>
<feature type="coiled-coil region" evidence="1">
    <location>
        <begin position="89"/>
        <end position="152"/>
    </location>
</feature>
<accession>A0A4Y7TQ35</accession>
<sequence>MRYIDKKLPKSESCDVNWEKDSRILALTRKAEGLQGRLLDLGERNTKELEVKESQILALMKENESLWKSNLDCQPEGKDPRICVLKGENKRLQLEILDLRERYGELHSKAYTNILALTRGNKALQDQLELTISIYVDEISKLKASLRKAEAAHEWVDSQMHAMKHAKEGLEGHQSDEVLEFRDKLHEYNRRLQAQAGGGSLPDLLSQFNLATLCNNC</sequence>
<gene>
    <name evidence="2" type="ORF">FA13DRAFT_1787746</name>
</gene>
<proteinExistence type="predicted"/>
<evidence type="ECO:0000256" key="1">
    <source>
        <dbReference type="SAM" id="Coils"/>
    </source>
</evidence>
<protein>
    <submittedName>
        <fullName evidence="2">Uncharacterized protein</fullName>
    </submittedName>
</protein>